<protein>
    <submittedName>
        <fullName evidence="2">Uncharacterized protein</fullName>
    </submittedName>
</protein>
<name>A0A1E1MCJ0_RHYSE</name>
<feature type="region of interest" description="Disordered" evidence="1">
    <location>
        <begin position="40"/>
        <end position="61"/>
    </location>
</feature>
<gene>
    <name evidence="2" type="ORF">RSE6_07280</name>
</gene>
<dbReference type="AlphaFoldDB" id="A0A1E1MCJ0"/>
<dbReference type="EMBL" id="FJVC01000261">
    <property type="protein sequence ID" value="CZT46790.1"/>
    <property type="molecule type" value="Genomic_DNA"/>
</dbReference>
<organism evidence="2 3">
    <name type="scientific">Rhynchosporium secalis</name>
    <name type="common">Barley scald fungus</name>
    <dbReference type="NCBI Taxonomy" id="38038"/>
    <lineage>
        <taxon>Eukaryota</taxon>
        <taxon>Fungi</taxon>
        <taxon>Dikarya</taxon>
        <taxon>Ascomycota</taxon>
        <taxon>Pezizomycotina</taxon>
        <taxon>Leotiomycetes</taxon>
        <taxon>Helotiales</taxon>
        <taxon>Ploettnerulaceae</taxon>
        <taxon>Rhynchosporium</taxon>
    </lineage>
</organism>
<keyword evidence="3" id="KW-1185">Reference proteome</keyword>
<sequence length="109" mass="13195">MQKQYYDIARNITGGSIKKKTLMEKKHFIMAKRERYRIHNEEEQEKYLQQQNEDAGYQNDDDVENYSVRSELEEIFKQGQRKVKTRLFSDNLDLSPELYNRHFSTIVLD</sequence>
<evidence type="ECO:0000256" key="1">
    <source>
        <dbReference type="SAM" id="MobiDB-lite"/>
    </source>
</evidence>
<accession>A0A1E1MCJ0</accession>
<evidence type="ECO:0000313" key="3">
    <source>
        <dbReference type="Proteomes" id="UP000177625"/>
    </source>
</evidence>
<reference evidence="3" key="1">
    <citation type="submission" date="2016-03" db="EMBL/GenBank/DDBJ databases">
        <authorList>
            <person name="Guldener U."/>
        </authorList>
    </citation>
    <scope>NUCLEOTIDE SEQUENCE [LARGE SCALE GENOMIC DNA]</scope>
</reference>
<dbReference type="Proteomes" id="UP000177625">
    <property type="component" value="Unassembled WGS sequence"/>
</dbReference>
<proteinExistence type="predicted"/>
<evidence type="ECO:0000313" key="2">
    <source>
        <dbReference type="EMBL" id="CZT46790.1"/>
    </source>
</evidence>